<dbReference type="InterPro" id="IPR000182">
    <property type="entry name" value="GNAT_dom"/>
</dbReference>
<dbReference type="AlphaFoldDB" id="A0A3M3RH84"/>
<dbReference type="InterPro" id="IPR050832">
    <property type="entry name" value="Bact_Acetyltransf"/>
</dbReference>
<gene>
    <name evidence="4" type="ORF">ALQ51_05317</name>
</gene>
<evidence type="ECO:0000256" key="1">
    <source>
        <dbReference type="ARBA" id="ARBA00022679"/>
    </source>
</evidence>
<keyword evidence="1 4" id="KW-0808">Transferase</keyword>
<name>A0A3M3RH84_PSECA</name>
<evidence type="ECO:0000256" key="2">
    <source>
        <dbReference type="ARBA" id="ARBA00023315"/>
    </source>
</evidence>
<evidence type="ECO:0000259" key="3">
    <source>
        <dbReference type="PROSITE" id="PS51186"/>
    </source>
</evidence>
<comment type="caution">
    <text evidence="4">The sequence shown here is derived from an EMBL/GenBank/DDBJ whole genome shotgun (WGS) entry which is preliminary data.</text>
</comment>
<evidence type="ECO:0000313" key="4">
    <source>
        <dbReference type="EMBL" id="RMN95808.1"/>
    </source>
</evidence>
<organism evidence="4 5">
    <name type="scientific">Pseudomonas cannabina</name>
    <dbReference type="NCBI Taxonomy" id="86840"/>
    <lineage>
        <taxon>Bacteria</taxon>
        <taxon>Pseudomonadati</taxon>
        <taxon>Pseudomonadota</taxon>
        <taxon>Gammaproteobacteria</taxon>
        <taxon>Pseudomonadales</taxon>
        <taxon>Pseudomonadaceae</taxon>
        <taxon>Pseudomonas</taxon>
    </lineage>
</organism>
<dbReference type="EMBL" id="RBPJ01000149">
    <property type="protein sequence ID" value="RMN95808.1"/>
    <property type="molecule type" value="Genomic_DNA"/>
</dbReference>
<dbReference type="CDD" id="cd04301">
    <property type="entry name" value="NAT_SF"/>
    <property type="match status" value="1"/>
</dbReference>
<dbReference type="InterPro" id="IPR016181">
    <property type="entry name" value="Acyl_CoA_acyltransferase"/>
</dbReference>
<dbReference type="Gene3D" id="3.40.630.30">
    <property type="match status" value="1"/>
</dbReference>
<dbReference type="PANTHER" id="PTHR43877">
    <property type="entry name" value="AMINOALKYLPHOSPHONATE N-ACETYLTRANSFERASE-RELATED-RELATED"/>
    <property type="match status" value="1"/>
</dbReference>
<dbReference type="Proteomes" id="UP000270524">
    <property type="component" value="Unassembled WGS sequence"/>
</dbReference>
<dbReference type="Pfam" id="PF00583">
    <property type="entry name" value="Acetyltransf_1"/>
    <property type="match status" value="1"/>
</dbReference>
<feature type="domain" description="N-acetyltransferase" evidence="3">
    <location>
        <begin position="17"/>
        <end position="153"/>
    </location>
</feature>
<proteinExistence type="predicted"/>
<dbReference type="PANTHER" id="PTHR43877:SF2">
    <property type="entry name" value="AMINOALKYLPHOSPHONATE N-ACETYLTRANSFERASE-RELATED"/>
    <property type="match status" value="1"/>
</dbReference>
<evidence type="ECO:0000313" key="5">
    <source>
        <dbReference type="Proteomes" id="UP000270524"/>
    </source>
</evidence>
<accession>A0A3M3RH84</accession>
<dbReference type="PROSITE" id="PS51186">
    <property type="entry name" value="GNAT"/>
    <property type="match status" value="1"/>
</dbReference>
<reference evidence="4 5" key="1">
    <citation type="submission" date="2018-08" db="EMBL/GenBank/DDBJ databases">
        <title>Recombination of ecologically and evolutionarily significant loci maintains genetic cohesion in the Pseudomonas syringae species complex.</title>
        <authorList>
            <person name="Dillon M."/>
            <person name="Thakur S."/>
            <person name="Almeida R.N.D."/>
            <person name="Weir B.S."/>
            <person name="Guttman D.S."/>
        </authorList>
    </citation>
    <scope>NUCLEOTIDE SEQUENCE [LARGE SCALE GENOMIC DNA]</scope>
    <source>
        <strain evidence="4 5">ICMP 15203</strain>
    </source>
</reference>
<dbReference type="GO" id="GO:0016747">
    <property type="term" value="F:acyltransferase activity, transferring groups other than amino-acyl groups"/>
    <property type="evidence" value="ECO:0007669"/>
    <property type="project" value="InterPro"/>
</dbReference>
<keyword evidence="2" id="KW-0012">Acyltransferase</keyword>
<sequence>MSARNHLAGSHCMGIHIDVNTNPTEEDRLAILEPLKRFNADQAGDGRSEKVAMFIRDDETGEVVGGLHARLLFEWLFIDLLVVPEQARGQGMGSRLMQMAEDLAVEKACVGIWLDTFDFQAPDFYRRHGYTEFGQIDDYPRGHKRFFFQKRLSGKQP</sequence>
<protein>
    <submittedName>
        <fullName evidence="4">GCN5-related N-acetyltransferase</fullName>
    </submittedName>
</protein>
<dbReference type="SUPFAM" id="SSF55729">
    <property type="entry name" value="Acyl-CoA N-acyltransferases (Nat)"/>
    <property type="match status" value="1"/>
</dbReference>